<reference evidence="3" key="1">
    <citation type="submission" date="2017-05" db="EMBL/GenBank/DDBJ databases">
        <authorList>
            <person name="Macchi M."/>
            <person name="Festa S."/>
            <person name="Coppotelli B.M."/>
            <person name="Morelli I.S."/>
        </authorList>
    </citation>
    <scope>NUCLEOTIDE SEQUENCE [LARGE SCALE GENOMIC DNA]</scope>
    <source>
        <strain evidence="3">I</strain>
    </source>
</reference>
<dbReference type="OrthoDB" id="5346389at2"/>
<proteinExistence type="predicted"/>
<keyword evidence="3" id="KW-1185">Reference proteome</keyword>
<organism evidence="2 3">
    <name type="scientific">Inquilinus limosus</name>
    <dbReference type="NCBI Taxonomy" id="171674"/>
    <lineage>
        <taxon>Bacteria</taxon>
        <taxon>Pseudomonadati</taxon>
        <taxon>Pseudomonadota</taxon>
        <taxon>Alphaproteobacteria</taxon>
        <taxon>Rhodospirillales</taxon>
        <taxon>Rhodospirillaceae</taxon>
        <taxon>Inquilinus</taxon>
    </lineage>
</organism>
<gene>
    <name evidence="2" type="ORF">BWR60_33225</name>
</gene>
<dbReference type="GO" id="GO:0003677">
    <property type="term" value="F:DNA binding"/>
    <property type="evidence" value="ECO:0007669"/>
    <property type="project" value="InterPro"/>
</dbReference>
<dbReference type="Proteomes" id="UP000196655">
    <property type="component" value="Unassembled WGS sequence"/>
</dbReference>
<dbReference type="STRING" id="1122125.GCA_000423185_01109"/>
<dbReference type="InterPro" id="IPR001387">
    <property type="entry name" value="Cro/C1-type_HTH"/>
</dbReference>
<evidence type="ECO:0000313" key="3">
    <source>
        <dbReference type="Proteomes" id="UP000196655"/>
    </source>
</evidence>
<dbReference type="Gene3D" id="1.10.260.40">
    <property type="entry name" value="lambda repressor-like DNA-binding domains"/>
    <property type="match status" value="1"/>
</dbReference>
<dbReference type="Pfam" id="PF13560">
    <property type="entry name" value="HTH_31"/>
    <property type="match status" value="1"/>
</dbReference>
<dbReference type="SUPFAM" id="SSF47413">
    <property type="entry name" value="lambda repressor-like DNA-binding domains"/>
    <property type="match status" value="1"/>
</dbReference>
<comment type="caution">
    <text evidence="2">The sequence shown here is derived from an EMBL/GenBank/DDBJ whole genome shotgun (WGS) entry which is preliminary data.</text>
</comment>
<evidence type="ECO:0000259" key="1">
    <source>
        <dbReference type="SMART" id="SM00530"/>
    </source>
</evidence>
<dbReference type="EMBL" id="NHON01000131">
    <property type="protein sequence ID" value="OWJ58630.1"/>
    <property type="molecule type" value="Genomic_DNA"/>
</dbReference>
<dbReference type="PANTHER" id="PTHR35010:SF2">
    <property type="entry name" value="BLL4672 PROTEIN"/>
    <property type="match status" value="1"/>
</dbReference>
<dbReference type="Pfam" id="PF17765">
    <property type="entry name" value="MLTR_LBD"/>
    <property type="match status" value="1"/>
</dbReference>
<dbReference type="InterPro" id="IPR010982">
    <property type="entry name" value="Lambda_DNA-bd_dom_sf"/>
</dbReference>
<feature type="domain" description="HTH cro/C1-type" evidence="1">
    <location>
        <begin position="18"/>
        <end position="90"/>
    </location>
</feature>
<dbReference type="PANTHER" id="PTHR35010">
    <property type="entry name" value="BLL4672 PROTEIN-RELATED"/>
    <property type="match status" value="1"/>
</dbReference>
<protein>
    <submittedName>
        <fullName evidence="2">Transcriptional regulator</fullName>
    </submittedName>
</protein>
<dbReference type="CDD" id="cd00093">
    <property type="entry name" value="HTH_XRE"/>
    <property type="match status" value="1"/>
</dbReference>
<name>A0A211Z057_9PROT</name>
<evidence type="ECO:0000313" key="2">
    <source>
        <dbReference type="EMBL" id="OWJ58630.1"/>
    </source>
</evidence>
<accession>A0A211Z057</accession>
<sequence length="268" mass="30325">MAVTSLERTADRRALSDFVRDRRARTAPDEVGLPAGSRRRTPGLRREEVAQLAGVGVTWYTWFEQGRAIQVSADFLERVCRALRLDPAERSHLYALAQHRPPPHAAPGPRTVSPILQALLDSLPNPAYIKTARWDIVAWNAANSDLFGDYALIQPAERNSLWMMFTDPRWRRMIPDWEGAARRVLAKFRLDHGRAGGDPAFTELVETLQAASPEFRRWWPGQDVSERSEGIKRIRHDTLGLLEFAHATFVVEGAPDLRMVTYTPVPRG</sequence>
<dbReference type="AlphaFoldDB" id="A0A211Z057"/>
<dbReference type="SMART" id="SM00530">
    <property type="entry name" value="HTH_XRE"/>
    <property type="match status" value="1"/>
</dbReference>
<dbReference type="InterPro" id="IPR041413">
    <property type="entry name" value="MLTR_LBD"/>
</dbReference>
<dbReference type="Gene3D" id="3.30.450.180">
    <property type="match status" value="1"/>
</dbReference>
<dbReference type="RefSeq" id="WP_088157155.1">
    <property type="nucleotide sequence ID" value="NZ_NHON01000131.1"/>
</dbReference>